<dbReference type="GO" id="GO:0008270">
    <property type="term" value="F:zinc ion binding"/>
    <property type="evidence" value="ECO:0007669"/>
    <property type="project" value="UniProtKB-KW"/>
</dbReference>
<dbReference type="PANTHER" id="PTHR46481">
    <property type="entry name" value="ZINC FINGER BED DOMAIN-CONTAINING PROTEIN 4"/>
    <property type="match status" value="1"/>
</dbReference>
<dbReference type="InterPro" id="IPR008906">
    <property type="entry name" value="HATC_C_dom"/>
</dbReference>
<evidence type="ECO:0000256" key="8">
    <source>
        <dbReference type="ARBA" id="ARBA00023163"/>
    </source>
</evidence>
<dbReference type="Pfam" id="PF02892">
    <property type="entry name" value="zf-BED"/>
    <property type="match status" value="1"/>
</dbReference>
<evidence type="ECO:0000256" key="2">
    <source>
        <dbReference type="ARBA" id="ARBA00011738"/>
    </source>
</evidence>
<dbReference type="SMART" id="SM00614">
    <property type="entry name" value="ZnF_BED"/>
    <property type="match status" value="1"/>
</dbReference>
<evidence type="ECO:0000256" key="10">
    <source>
        <dbReference type="PROSITE-ProRule" id="PRU00027"/>
    </source>
</evidence>
<dbReference type="eggNOG" id="KOG1121">
    <property type="taxonomic scope" value="Eukaryota"/>
</dbReference>
<evidence type="ECO:0000313" key="13">
    <source>
        <dbReference type="EMBL" id="EOA18445.1"/>
    </source>
</evidence>
<accession>R0H1F0</accession>
<dbReference type="PANTHER" id="PTHR46481:SF2">
    <property type="entry name" value="BED-TYPE DOMAIN-CONTAINING PROTEIN"/>
    <property type="match status" value="1"/>
</dbReference>
<dbReference type="EMBL" id="KB870811">
    <property type="protein sequence ID" value="EOA18445.1"/>
    <property type="molecule type" value="Genomic_DNA"/>
</dbReference>
<organism evidence="13 14">
    <name type="scientific">Capsella rubella</name>
    <dbReference type="NCBI Taxonomy" id="81985"/>
    <lineage>
        <taxon>Eukaryota</taxon>
        <taxon>Viridiplantae</taxon>
        <taxon>Streptophyta</taxon>
        <taxon>Embryophyta</taxon>
        <taxon>Tracheophyta</taxon>
        <taxon>Spermatophyta</taxon>
        <taxon>Magnoliopsida</taxon>
        <taxon>eudicotyledons</taxon>
        <taxon>Gunneridae</taxon>
        <taxon>Pentapetalae</taxon>
        <taxon>rosids</taxon>
        <taxon>malvids</taxon>
        <taxon>Brassicales</taxon>
        <taxon>Brassicaceae</taxon>
        <taxon>Camelineae</taxon>
        <taxon>Capsella</taxon>
    </lineage>
</organism>
<dbReference type="InterPro" id="IPR003656">
    <property type="entry name" value="Znf_BED"/>
</dbReference>
<dbReference type="GO" id="GO:0005634">
    <property type="term" value="C:nucleus"/>
    <property type="evidence" value="ECO:0007669"/>
    <property type="project" value="UniProtKB-SubCell"/>
</dbReference>
<dbReference type="GO" id="GO:0046983">
    <property type="term" value="F:protein dimerization activity"/>
    <property type="evidence" value="ECO:0007669"/>
    <property type="project" value="InterPro"/>
</dbReference>
<dbReference type="InterPro" id="IPR012337">
    <property type="entry name" value="RNaseH-like_sf"/>
</dbReference>
<dbReference type="AlphaFoldDB" id="R0H1F0"/>
<dbReference type="SUPFAM" id="SSF53098">
    <property type="entry name" value="Ribonuclease H-like"/>
    <property type="match status" value="1"/>
</dbReference>
<name>R0H1F0_9BRAS</name>
<evidence type="ECO:0000259" key="12">
    <source>
        <dbReference type="PROSITE" id="PS50808"/>
    </source>
</evidence>
<dbReference type="InterPro" id="IPR025525">
    <property type="entry name" value="hAT-like_transposase_RNase-H"/>
</dbReference>
<dbReference type="InterPro" id="IPR052035">
    <property type="entry name" value="ZnF_BED_domain_contain"/>
</dbReference>
<evidence type="ECO:0000313" key="14">
    <source>
        <dbReference type="Proteomes" id="UP000029121"/>
    </source>
</evidence>
<keyword evidence="4 10" id="KW-0863">Zinc-finger</keyword>
<evidence type="ECO:0000256" key="11">
    <source>
        <dbReference type="SAM" id="MobiDB-lite"/>
    </source>
</evidence>
<keyword evidence="7" id="KW-0238">DNA-binding</keyword>
<evidence type="ECO:0000256" key="7">
    <source>
        <dbReference type="ARBA" id="ARBA00023125"/>
    </source>
</evidence>
<dbReference type="Pfam" id="PF14372">
    <property type="entry name" value="hAT-like_RNase-H"/>
    <property type="match status" value="1"/>
</dbReference>
<evidence type="ECO:0000256" key="1">
    <source>
        <dbReference type="ARBA" id="ARBA00004123"/>
    </source>
</evidence>
<dbReference type="Proteomes" id="UP000029121">
    <property type="component" value="Unassembled WGS sequence"/>
</dbReference>
<feature type="compositionally biased region" description="Basic and acidic residues" evidence="11">
    <location>
        <begin position="35"/>
        <end position="44"/>
    </location>
</feature>
<feature type="region of interest" description="Disordered" evidence="11">
    <location>
        <begin position="1"/>
        <end position="44"/>
    </location>
</feature>
<dbReference type="PROSITE" id="PS50808">
    <property type="entry name" value="ZF_BED"/>
    <property type="match status" value="1"/>
</dbReference>
<feature type="domain" description="BED-type" evidence="12">
    <location>
        <begin position="42"/>
        <end position="95"/>
    </location>
</feature>
<keyword evidence="5" id="KW-0862">Zinc</keyword>
<keyword evidence="6" id="KW-0805">Transcription regulation</keyword>
<comment type="subcellular location">
    <subcellularLocation>
        <location evidence="1">Nucleus</location>
    </subcellularLocation>
</comment>
<sequence>MDSSSFPNGEGLDNETADSGKQKAPDDPSGATSQPKKEKEQGERADVWDHFTKHKDNRDFCFCHYCQHNLSCPTKSGTSHLKRHLKTCKAYLAWLDGSQDNTQQQKQINQEGGLKDARVSKAVFDEACDMMLVIGELPLSFIESEAFKNFCSMCNLYQPHSRRTSTRNIVEMYVKRKAALKELFLSNKQRVSLTTDIWVASPTGASYMVITAHYIDTHWRLKKLIIGFKSVTDHKGQTISNVLLECLAEWGIKKVFCVTVDNATSNSLALRNFEKSFAEISHDSLVLSGEFLHMRCNAHILNLIVNDGLTDVSDSVAAIRNAVTYVRSTTNRLNSFDLKVDAARIKRGSLPMDVKTRWNSTYLMLTKAIKFKAAFQKMYAEDKPYNDYFLELDKGNKKIGPPEMLDWSKVERLEKFLAIFYESTLVVSGSTSVNSFKCYGEIVDICTSLRELSYSFDQELKKNATDMLKKFDKYWEGLKNMNKMLIVATVFDPRKKMKFAELCFDDLFGKETVENKEMQTSVKDILRSLFDEYSLRLEQSTERWDDDLDLVSSRKRRKVESRFTEMQNEKGVKVSTDELDVYLKESCETPDVMHGMEYDVLSWWKVNAHKYPILAEIARDVLAVQVSSVASESAFSTSGRIISPARSSLTHYMVEVLMCLDQWMKQDISLSQKCLQFHKYLLT</sequence>
<dbReference type="SUPFAM" id="SSF57667">
    <property type="entry name" value="beta-beta-alpha zinc fingers"/>
    <property type="match status" value="1"/>
</dbReference>
<keyword evidence="9" id="KW-0539">Nucleus</keyword>
<reference evidence="14" key="1">
    <citation type="journal article" date="2013" name="Nat. Genet.">
        <title>The Capsella rubella genome and the genomic consequences of rapid mating system evolution.</title>
        <authorList>
            <person name="Slotte T."/>
            <person name="Hazzouri K.M."/>
            <person name="Agren J.A."/>
            <person name="Koenig D."/>
            <person name="Maumus F."/>
            <person name="Guo Y.L."/>
            <person name="Steige K."/>
            <person name="Platts A.E."/>
            <person name="Escobar J.S."/>
            <person name="Newman L.K."/>
            <person name="Wang W."/>
            <person name="Mandakova T."/>
            <person name="Vello E."/>
            <person name="Smith L.M."/>
            <person name="Henz S.R."/>
            <person name="Steffen J."/>
            <person name="Takuno S."/>
            <person name="Brandvain Y."/>
            <person name="Coop G."/>
            <person name="Andolfatto P."/>
            <person name="Hu T.T."/>
            <person name="Blanchette M."/>
            <person name="Clark R.M."/>
            <person name="Quesneville H."/>
            <person name="Nordborg M."/>
            <person name="Gaut B.S."/>
            <person name="Lysak M.A."/>
            <person name="Jenkins J."/>
            <person name="Grimwood J."/>
            <person name="Chapman J."/>
            <person name="Prochnik S."/>
            <person name="Shu S."/>
            <person name="Rokhsar D."/>
            <person name="Schmutz J."/>
            <person name="Weigel D."/>
            <person name="Wright S.I."/>
        </authorList>
    </citation>
    <scope>NUCLEOTIDE SEQUENCE [LARGE SCALE GENOMIC DNA]</scope>
    <source>
        <strain evidence="14">cv. Monte Gargano</strain>
    </source>
</reference>
<protein>
    <recommendedName>
        <fullName evidence="12">BED-type domain-containing protein</fullName>
    </recommendedName>
</protein>
<evidence type="ECO:0000256" key="6">
    <source>
        <dbReference type="ARBA" id="ARBA00023015"/>
    </source>
</evidence>
<comment type="subunit">
    <text evidence="2">Homodimer.</text>
</comment>
<dbReference type="GO" id="GO:0003677">
    <property type="term" value="F:DNA binding"/>
    <property type="evidence" value="ECO:0007669"/>
    <property type="project" value="UniProtKB-KW"/>
</dbReference>
<gene>
    <name evidence="13" type="ORF">CARUB_v10006988mg</name>
</gene>
<proteinExistence type="predicted"/>
<dbReference type="Pfam" id="PF05699">
    <property type="entry name" value="Dimer_Tnp_hAT"/>
    <property type="match status" value="1"/>
</dbReference>
<keyword evidence="14" id="KW-1185">Reference proteome</keyword>
<evidence type="ECO:0000256" key="5">
    <source>
        <dbReference type="ARBA" id="ARBA00022833"/>
    </source>
</evidence>
<evidence type="ECO:0000256" key="9">
    <source>
        <dbReference type="ARBA" id="ARBA00023242"/>
    </source>
</evidence>
<evidence type="ECO:0000256" key="3">
    <source>
        <dbReference type="ARBA" id="ARBA00022723"/>
    </source>
</evidence>
<dbReference type="InterPro" id="IPR036236">
    <property type="entry name" value="Znf_C2H2_sf"/>
</dbReference>
<evidence type="ECO:0000256" key="4">
    <source>
        <dbReference type="ARBA" id="ARBA00022771"/>
    </source>
</evidence>
<keyword evidence="3" id="KW-0479">Metal-binding</keyword>
<keyword evidence="8" id="KW-0804">Transcription</keyword>